<proteinExistence type="predicted"/>
<organism evidence="1 2">
    <name type="scientific">Seminavis robusta</name>
    <dbReference type="NCBI Taxonomy" id="568900"/>
    <lineage>
        <taxon>Eukaryota</taxon>
        <taxon>Sar</taxon>
        <taxon>Stramenopiles</taxon>
        <taxon>Ochrophyta</taxon>
        <taxon>Bacillariophyta</taxon>
        <taxon>Bacillariophyceae</taxon>
        <taxon>Bacillariophycidae</taxon>
        <taxon>Naviculales</taxon>
        <taxon>Naviculaceae</taxon>
        <taxon>Seminavis</taxon>
    </lineage>
</organism>
<name>A0A9N8EGF5_9STRA</name>
<reference evidence="1" key="1">
    <citation type="submission" date="2020-06" db="EMBL/GenBank/DDBJ databases">
        <authorList>
            <consortium name="Plant Systems Biology data submission"/>
        </authorList>
    </citation>
    <scope>NUCLEOTIDE SEQUENCE</scope>
    <source>
        <strain evidence="1">D6</strain>
    </source>
</reference>
<comment type="caution">
    <text evidence="1">The sequence shown here is derived from an EMBL/GenBank/DDBJ whole genome shotgun (WGS) entry which is preliminary data.</text>
</comment>
<evidence type="ECO:0000313" key="2">
    <source>
        <dbReference type="Proteomes" id="UP001153069"/>
    </source>
</evidence>
<dbReference type="OrthoDB" id="39724at2759"/>
<dbReference type="Proteomes" id="UP001153069">
    <property type="component" value="Unassembled WGS sequence"/>
</dbReference>
<dbReference type="EMBL" id="CAICTM010001150">
    <property type="protein sequence ID" value="CAB9520986.1"/>
    <property type="molecule type" value="Genomic_DNA"/>
</dbReference>
<keyword evidence="2" id="KW-1185">Reference proteome</keyword>
<sequence length="85" mass="9813">MPQLTLHSNAVNLARRLSVQNENELTGMEDYLAEPTQYSKTECQNMATHMLHPSALPDQCKKYQDVVQYLKRHDTDTAHPTQWLS</sequence>
<accession>A0A9N8EGF5</accession>
<dbReference type="AlphaFoldDB" id="A0A9N8EGF5"/>
<protein>
    <submittedName>
        <fullName evidence="1">Uncharacterized protein</fullName>
    </submittedName>
</protein>
<evidence type="ECO:0000313" key="1">
    <source>
        <dbReference type="EMBL" id="CAB9520986.1"/>
    </source>
</evidence>
<gene>
    <name evidence="1" type="ORF">SEMRO_1152_G246900.1</name>
</gene>